<dbReference type="InterPro" id="IPR019787">
    <property type="entry name" value="Znf_PHD-finger"/>
</dbReference>
<evidence type="ECO:0000256" key="1">
    <source>
        <dbReference type="ARBA" id="ARBA00022723"/>
    </source>
</evidence>
<keyword evidence="1" id="KW-0479">Metal-binding</keyword>
<sequence>MSFTNKILGCCEDNNDSGDFLECVVCRKAYHLDCLSLSKDVNLEDLSEWECPLCTTQRHKESNNDNTPVRFNPNVTIRACKRQALQSPPSTAPTTLSEGDIQNMFKELTLKISSKIDSLSTSISSELKMVKEEMTDMRTSMDFMNSKFESLLQEHEETKKAMVEIQKENSILKSSVNDLNMRINALEQNARSSNVEIQCLPEQKTENLTQIVTQLGAVIGCPASQDQIIHCSRVAKMKPNSSRPRSVIVQFASMRTRDEFLAASINFNRNKSNHEKLNSSHLALKGEKTAIFITEHLSPTNKMLHAAARSTAKEKGYKHVWVRNGKIFMRKTDGSNYILVRDLNALKDLK</sequence>
<comment type="caution">
    <text evidence="7">The sequence shown here is derived from an EMBL/GenBank/DDBJ whole genome shotgun (WGS) entry which is preliminary data.</text>
</comment>
<dbReference type="SUPFAM" id="SSF57903">
    <property type="entry name" value="FYVE/PHD zinc finger"/>
    <property type="match status" value="1"/>
</dbReference>
<evidence type="ECO:0000256" key="3">
    <source>
        <dbReference type="ARBA" id="ARBA00022833"/>
    </source>
</evidence>
<evidence type="ECO:0000256" key="5">
    <source>
        <dbReference type="SAM" id="Coils"/>
    </source>
</evidence>
<dbReference type="InterPro" id="IPR013083">
    <property type="entry name" value="Znf_RING/FYVE/PHD"/>
</dbReference>
<proteinExistence type="predicted"/>
<dbReference type="Pfam" id="PF25298">
    <property type="entry name" value="Baculo_FP_2nd"/>
    <property type="match status" value="1"/>
</dbReference>
<protein>
    <recommendedName>
        <fullName evidence="6">PHD-type domain-containing protein</fullName>
    </recommendedName>
</protein>
<keyword evidence="5" id="KW-0175">Coiled coil</keyword>
<keyword evidence="3" id="KW-0862">Zinc</keyword>
<feature type="domain" description="PHD-type" evidence="6">
    <location>
        <begin position="5"/>
        <end position="57"/>
    </location>
</feature>
<evidence type="ECO:0000256" key="2">
    <source>
        <dbReference type="ARBA" id="ARBA00022771"/>
    </source>
</evidence>
<dbReference type="InterPro" id="IPR011011">
    <property type="entry name" value="Znf_FYVE_PHD"/>
</dbReference>
<dbReference type="PROSITE" id="PS50016">
    <property type="entry name" value="ZF_PHD_2"/>
    <property type="match status" value="1"/>
</dbReference>
<reference evidence="7" key="1">
    <citation type="submission" date="2022-03" db="EMBL/GenBank/DDBJ databases">
        <authorList>
            <person name="Tunstrom K."/>
        </authorList>
    </citation>
    <scope>NUCLEOTIDE SEQUENCE</scope>
</reference>
<evidence type="ECO:0000313" key="8">
    <source>
        <dbReference type="Proteomes" id="UP001153954"/>
    </source>
</evidence>
<evidence type="ECO:0000259" key="6">
    <source>
        <dbReference type="PROSITE" id="PS50016"/>
    </source>
</evidence>
<dbReference type="PANTHER" id="PTHR11505">
    <property type="entry name" value="L1 TRANSPOSABLE ELEMENT-RELATED"/>
    <property type="match status" value="1"/>
</dbReference>
<keyword evidence="8" id="KW-1185">Reference proteome</keyword>
<evidence type="ECO:0000313" key="7">
    <source>
        <dbReference type="EMBL" id="CAH2087568.1"/>
    </source>
</evidence>
<dbReference type="InterPro" id="IPR004244">
    <property type="entry name" value="Transposase_22"/>
</dbReference>
<dbReference type="CDD" id="cd15489">
    <property type="entry name" value="PHD_SF"/>
    <property type="match status" value="1"/>
</dbReference>
<dbReference type="InterPro" id="IPR057251">
    <property type="entry name" value="FP_C"/>
</dbReference>
<keyword evidence="2 4" id="KW-0863">Zinc-finger</keyword>
<evidence type="ECO:0000256" key="4">
    <source>
        <dbReference type="PROSITE-ProRule" id="PRU00146"/>
    </source>
</evidence>
<dbReference type="Pfam" id="PF00628">
    <property type="entry name" value="PHD"/>
    <property type="match status" value="1"/>
</dbReference>
<name>A0AAU9TKU1_EUPED</name>
<organism evidence="7 8">
    <name type="scientific">Euphydryas editha</name>
    <name type="common">Edith's checkerspot</name>
    <dbReference type="NCBI Taxonomy" id="104508"/>
    <lineage>
        <taxon>Eukaryota</taxon>
        <taxon>Metazoa</taxon>
        <taxon>Ecdysozoa</taxon>
        <taxon>Arthropoda</taxon>
        <taxon>Hexapoda</taxon>
        <taxon>Insecta</taxon>
        <taxon>Pterygota</taxon>
        <taxon>Neoptera</taxon>
        <taxon>Endopterygota</taxon>
        <taxon>Lepidoptera</taxon>
        <taxon>Glossata</taxon>
        <taxon>Ditrysia</taxon>
        <taxon>Papilionoidea</taxon>
        <taxon>Nymphalidae</taxon>
        <taxon>Nymphalinae</taxon>
        <taxon>Euphydryas</taxon>
    </lineage>
</organism>
<dbReference type="Proteomes" id="UP001153954">
    <property type="component" value="Unassembled WGS sequence"/>
</dbReference>
<feature type="coiled-coil region" evidence="5">
    <location>
        <begin position="148"/>
        <end position="196"/>
    </location>
</feature>
<accession>A0AAU9TKU1</accession>
<gene>
    <name evidence="7" type="ORF">EEDITHA_LOCUS3816</name>
</gene>
<dbReference type="AlphaFoldDB" id="A0AAU9TKU1"/>
<dbReference type="Gene3D" id="3.30.40.10">
    <property type="entry name" value="Zinc/RING finger domain, C3HC4 (zinc finger)"/>
    <property type="match status" value="1"/>
</dbReference>
<dbReference type="GO" id="GO:0008270">
    <property type="term" value="F:zinc ion binding"/>
    <property type="evidence" value="ECO:0007669"/>
    <property type="project" value="UniProtKB-KW"/>
</dbReference>
<dbReference type="Gene3D" id="3.30.70.1820">
    <property type="entry name" value="L1 transposable element, RRM domain"/>
    <property type="match status" value="1"/>
</dbReference>
<dbReference type="EMBL" id="CAKOGL010000006">
    <property type="protein sequence ID" value="CAH2087568.1"/>
    <property type="molecule type" value="Genomic_DNA"/>
</dbReference>